<accession>A0ABP4BL60</accession>
<protein>
    <submittedName>
        <fullName evidence="2">GNAT family N-acetyltransferase</fullName>
    </submittedName>
</protein>
<dbReference type="InterPro" id="IPR016181">
    <property type="entry name" value="Acyl_CoA_acyltransferase"/>
</dbReference>
<feature type="domain" description="N-acetyltransferase" evidence="1">
    <location>
        <begin position="134"/>
        <end position="280"/>
    </location>
</feature>
<comment type="caution">
    <text evidence="2">The sequence shown here is derived from an EMBL/GenBank/DDBJ whole genome shotgun (WGS) entry which is preliminary data.</text>
</comment>
<dbReference type="RefSeq" id="WP_343975549.1">
    <property type="nucleotide sequence ID" value="NZ_BAAAHK010000013.1"/>
</dbReference>
<keyword evidence="3" id="KW-1185">Reference proteome</keyword>
<dbReference type="EMBL" id="BAAAHK010000013">
    <property type="protein sequence ID" value="GAA0951406.1"/>
    <property type="molecule type" value="Genomic_DNA"/>
</dbReference>
<evidence type="ECO:0000259" key="1">
    <source>
        <dbReference type="PROSITE" id="PS51186"/>
    </source>
</evidence>
<gene>
    <name evidence="2" type="ORF">GCM10009554_52780</name>
</gene>
<proteinExistence type="predicted"/>
<reference evidence="3" key="1">
    <citation type="journal article" date="2019" name="Int. J. Syst. Evol. Microbiol.">
        <title>The Global Catalogue of Microorganisms (GCM) 10K type strain sequencing project: providing services to taxonomists for standard genome sequencing and annotation.</title>
        <authorList>
            <consortium name="The Broad Institute Genomics Platform"/>
            <consortium name="The Broad Institute Genome Sequencing Center for Infectious Disease"/>
            <person name="Wu L."/>
            <person name="Ma J."/>
        </authorList>
    </citation>
    <scope>NUCLEOTIDE SEQUENCE [LARGE SCALE GENOMIC DNA]</scope>
    <source>
        <strain evidence="3">JCM 10977</strain>
    </source>
</reference>
<evidence type="ECO:0000313" key="2">
    <source>
        <dbReference type="EMBL" id="GAA0951406.1"/>
    </source>
</evidence>
<dbReference type="InterPro" id="IPR000182">
    <property type="entry name" value="GNAT_dom"/>
</dbReference>
<organism evidence="2 3">
    <name type="scientific">Kribbella koreensis</name>
    <dbReference type="NCBI Taxonomy" id="57909"/>
    <lineage>
        <taxon>Bacteria</taxon>
        <taxon>Bacillati</taxon>
        <taxon>Actinomycetota</taxon>
        <taxon>Actinomycetes</taxon>
        <taxon>Propionibacteriales</taxon>
        <taxon>Kribbellaceae</taxon>
        <taxon>Kribbella</taxon>
    </lineage>
</organism>
<dbReference type="Proteomes" id="UP001500542">
    <property type="component" value="Unassembled WGS sequence"/>
</dbReference>
<dbReference type="PROSITE" id="PS51186">
    <property type="entry name" value="GNAT"/>
    <property type="match status" value="1"/>
</dbReference>
<sequence length="281" mass="31016">MQDLVQRIYGAGSRFHIGDIGWELASVPPERQAGWRIALWSDGDQDVAWGWIEGNGLLLVVDPARPEVAGDVLDWFREETGPAVQRLTSVLESETHLIDAIEKAGFVLEHGRPYYTHHNITLDDLGTPVVPDGFTLRHVRADEIEKRAAVHRAAWSDVAPSKMTAEAMAAVMSTWPYRPELDWVVENSDGVFVASALIWLDEQHRAGLVEPVGCAPQYRRLGLGQAVNLGALHALKELGGVEARVCPRGDDGYPIPAKLYQSIGFRPGLRTVDYVGQKLDL</sequence>
<dbReference type="SUPFAM" id="SSF55729">
    <property type="entry name" value="Acyl-CoA N-acyltransferases (Nat)"/>
    <property type="match status" value="1"/>
</dbReference>
<name>A0ABP4BL60_9ACTN</name>
<dbReference type="Gene3D" id="3.40.630.30">
    <property type="match status" value="1"/>
</dbReference>
<evidence type="ECO:0000313" key="3">
    <source>
        <dbReference type="Proteomes" id="UP001500542"/>
    </source>
</evidence>